<dbReference type="OrthoDB" id="5590282at2759"/>
<evidence type="ECO:0000259" key="1">
    <source>
        <dbReference type="Pfam" id="PF02984"/>
    </source>
</evidence>
<dbReference type="InterPro" id="IPR004367">
    <property type="entry name" value="Cyclin_C-dom"/>
</dbReference>
<sequence>MLKRTLMALYQPNNQYVVHLDRESSPEERLDLSDFVMNQSLFTSASDYPLVTQDVIAFSNGEGHGDLHVLFLACFLVLDMESTILNYLKFEMTAPTTKCFLRRFVHAAHGVHEAPLMQLKCMANYIAELSLLEYTMLSYGQKF</sequence>
<dbReference type="Proteomes" id="UP000029120">
    <property type="component" value="Chromosome 6"/>
</dbReference>
<organism evidence="2 3">
    <name type="scientific">Arabis alpina</name>
    <name type="common">Alpine rock-cress</name>
    <dbReference type="NCBI Taxonomy" id="50452"/>
    <lineage>
        <taxon>Eukaryota</taxon>
        <taxon>Viridiplantae</taxon>
        <taxon>Streptophyta</taxon>
        <taxon>Embryophyta</taxon>
        <taxon>Tracheophyta</taxon>
        <taxon>Spermatophyta</taxon>
        <taxon>Magnoliopsida</taxon>
        <taxon>eudicotyledons</taxon>
        <taxon>Gunneridae</taxon>
        <taxon>Pentapetalae</taxon>
        <taxon>rosids</taxon>
        <taxon>malvids</taxon>
        <taxon>Brassicales</taxon>
        <taxon>Brassicaceae</taxon>
        <taxon>Arabideae</taxon>
        <taxon>Arabis</taxon>
    </lineage>
</organism>
<name>A0A087GPU1_ARAAL</name>
<dbReference type="eggNOG" id="KOG0799">
    <property type="taxonomic scope" value="Eukaryota"/>
</dbReference>
<evidence type="ECO:0000313" key="2">
    <source>
        <dbReference type="EMBL" id="KFK31893.1"/>
    </source>
</evidence>
<dbReference type="eggNOG" id="KOG0654">
    <property type="taxonomic scope" value="Eukaryota"/>
</dbReference>
<keyword evidence="3" id="KW-1185">Reference proteome</keyword>
<dbReference type="PANTHER" id="PTHR45719">
    <property type="entry name" value="GLYCOSYLTRANSFERASE"/>
    <property type="match status" value="1"/>
</dbReference>
<dbReference type="InterPro" id="IPR044610">
    <property type="entry name" value="GLCAT14A/B/C"/>
</dbReference>
<accession>A0A087GPU1</accession>
<gene>
    <name evidence="2" type="ordered locus">AALP_Aa6g172700</name>
</gene>
<dbReference type="SUPFAM" id="SSF47954">
    <property type="entry name" value="Cyclin-like"/>
    <property type="match status" value="1"/>
</dbReference>
<dbReference type="GO" id="GO:0015020">
    <property type="term" value="F:glucuronosyltransferase activity"/>
    <property type="evidence" value="ECO:0007669"/>
    <property type="project" value="InterPro"/>
</dbReference>
<dbReference type="Gene3D" id="1.10.472.10">
    <property type="entry name" value="Cyclin-like"/>
    <property type="match status" value="1"/>
</dbReference>
<dbReference type="Gramene" id="KFK31893">
    <property type="protein sequence ID" value="KFK31893"/>
    <property type="gene ID" value="AALP_AA6G172700"/>
</dbReference>
<reference evidence="3" key="1">
    <citation type="journal article" date="2015" name="Nat. Plants">
        <title>Genome expansion of Arabis alpina linked with retrotransposition and reduced symmetric DNA methylation.</title>
        <authorList>
            <person name="Willing E.M."/>
            <person name="Rawat V."/>
            <person name="Mandakova T."/>
            <person name="Maumus F."/>
            <person name="James G.V."/>
            <person name="Nordstroem K.J."/>
            <person name="Becker C."/>
            <person name="Warthmann N."/>
            <person name="Chica C."/>
            <person name="Szarzynska B."/>
            <person name="Zytnicki M."/>
            <person name="Albani M.C."/>
            <person name="Kiefer C."/>
            <person name="Bergonzi S."/>
            <person name="Castaings L."/>
            <person name="Mateos J.L."/>
            <person name="Berns M.C."/>
            <person name="Bujdoso N."/>
            <person name="Piofczyk T."/>
            <person name="de Lorenzo L."/>
            <person name="Barrero-Sicilia C."/>
            <person name="Mateos I."/>
            <person name="Piednoel M."/>
            <person name="Hagmann J."/>
            <person name="Chen-Min-Tao R."/>
            <person name="Iglesias-Fernandez R."/>
            <person name="Schuster S.C."/>
            <person name="Alonso-Blanco C."/>
            <person name="Roudier F."/>
            <person name="Carbonero P."/>
            <person name="Paz-Ares J."/>
            <person name="Davis S.J."/>
            <person name="Pecinka A."/>
            <person name="Quesneville H."/>
            <person name="Colot V."/>
            <person name="Lysak M.A."/>
            <person name="Weigel D."/>
            <person name="Coupland G."/>
            <person name="Schneeberger K."/>
        </authorList>
    </citation>
    <scope>NUCLEOTIDE SEQUENCE [LARGE SCALE GENOMIC DNA]</scope>
    <source>
        <strain evidence="3">cv. Pajares</strain>
    </source>
</reference>
<feature type="domain" description="Cyclin C-terminal" evidence="1">
    <location>
        <begin position="95"/>
        <end position="139"/>
    </location>
</feature>
<dbReference type="PANTHER" id="PTHR45719:SF3">
    <property type="entry name" value="BETA-GLUCURONOSYLTRANSFERASE GLCAT14A"/>
    <property type="match status" value="1"/>
</dbReference>
<evidence type="ECO:0000313" key="3">
    <source>
        <dbReference type="Proteomes" id="UP000029120"/>
    </source>
</evidence>
<dbReference type="Pfam" id="PF02984">
    <property type="entry name" value="Cyclin_C"/>
    <property type="match status" value="1"/>
</dbReference>
<protein>
    <recommendedName>
        <fullName evidence="1">Cyclin C-terminal domain-containing protein</fullName>
    </recommendedName>
</protein>
<dbReference type="InterPro" id="IPR036915">
    <property type="entry name" value="Cyclin-like_sf"/>
</dbReference>
<dbReference type="AlphaFoldDB" id="A0A087GPU1"/>
<dbReference type="EMBL" id="CM002874">
    <property type="protein sequence ID" value="KFK31893.1"/>
    <property type="molecule type" value="Genomic_DNA"/>
</dbReference>
<proteinExistence type="predicted"/>